<evidence type="ECO:0008006" key="3">
    <source>
        <dbReference type="Google" id="ProtNLM"/>
    </source>
</evidence>
<name>A0A1I6J188_9MICO</name>
<reference evidence="2" key="1">
    <citation type="submission" date="2016-10" db="EMBL/GenBank/DDBJ databases">
        <authorList>
            <person name="Varghese N."/>
            <person name="Submissions S."/>
        </authorList>
    </citation>
    <scope>NUCLEOTIDE SEQUENCE [LARGE SCALE GENOMIC DNA]</scope>
    <source>
        <strain evidence="2">CL127</strain>
    </source>
</reference>
<dbReference type="AlphaFoldDB" id="A0A1I6J188"/>
<proteinExistence type="predicted"/>
<evidence type="ECO:0000313" key="2">
    <source>
        <dbReference type="Proteomes" id="UP000198877"/>
    </source>
</evidence>
<dbReference type="PANTHER" id="PTHR41913">
    <property type="entry name" value="DUF1684 DOMAIN-CONTAINING PROTEIN"/>
    <property type="match status" value="1"/>
</dbReference>
<accession>A0A1I6J188</accession>
<dbReference type="Proteomes" id="UP000198877">
    <property type="component" value="Unassembled WGS sequence"/>
</dbReference>
<sequence>MVTGEWYSELADATFAGLSSASMSPDPLLYDLGSESFGSYVFAQDWQRWHEDLDQRRRDPLGPLAYTGLHWLGARAQRAPKVPGSFRVVRGAVILSLDPDERARYAGVELAGETRIDPAENGTLEFEGGAAEFARLGGHAVLRSRLRPSPFLEAFVGTPAFPPSEAWVVPAVFHADAREYEVDAAVGDFLHLLQSPGTLRFTVDGRVHELAVFESVSGNGWRLPFSDATSGRETTVWGRDVVIEPVPDGASVRVDFTRASNLPCAYSDMTTCALAPRENRIRTRILAGEKTPRLRLIAGADGPVVVAQAGGV</sequence>
<dbReference type="PANTHER" id="PTHR41913:SF1">
    <property type="entry name" value="DUF1684 DOMAIN-CONTAINING PROTEIN"/>
    <property type="match status" value="1"/>
</dbReference>
<evidence type="ECO:0000313" key="1">
    <source>
        <dbReference type="EMBL" id="SFR72746.1"/>
    </source>
</evidence>
<protein>
    <recommendedName>
        <fullName evidence="3">DUF1684 domain-containing protein</fullName>
    </recommendedName>
</protein>
<dbReference type="EMBL" id="FOYR01000004">
    <property type="protein sequence ID" value="SFR72746.1"/>
    <property type="molecule type" value="Genomic_DNA"/>
</dbReference>
<organism evidence="1 2">
    <name type="scientific">Microbacterium azadirachtae</name>
    <dbReference type="NCBI Taxonomy" id="582680"/>
    <lineage>
        <taxon>Bacteria</taxon>
        <taxon>Bacillati</taxon>
        <taxon>Actinomycetota</taxon>
        <taxon>Actinomycetes</taxon>
        <taxon>Micrococcales</taxon>
        <taxon>Microbacteriaceae</taxon>
        <taxon>Microbacterium</taxon>
    </lineage>
</organism>
<dbReference type="Pfam" id="PF07920">
    <property type="entry name" value="DUF1684"/>
    <property type="match status" value="1"/>
</dbReference>
<dbReference type="InterPro" id="IPR012467">
    <property type="entry name" value="DUF1684"/>
</dbReference>
<gene>
    <name evidence="1" type="ORF">SAMN04488591_3214</name>
</gene>